<name>A0A8J1TVM6_OWEFU</name>
<feature type="compositionally biased region" description="Acidic residues" evidence="1">
    <location>
        <begin position="192"/>
        <end position="202"/>
    </location>
</feature>
<feature type="region of interest" description="Disordered" evidence="1">
    <location>
        <begin position="139"/>
        <end position="212"/>
    </location>
</feature>
<feature type="chain" id="PRO_5043882374" evidence="3">
    <location>
        <begin position="20"/>
        <end position="212"/>
    </location>
</feature>
<keyword evidence="2" id="KW-0472">Membrane</keyword>
<evidence type="ECO:0000256" key="3">
    <source>
        <dbReference type="SAM" id="SignalP"/>
    </source>
</evidence>
<feature type="compositionally biased region" description="Basic and acidic residues" evidence="1">
    <location>
        <begin position="203"/>
        <end position="212"/>
    </location>
</feature>
<proteinExistence type="predicted"/>
<keyword evidence="2" id="KW-1133">Transmembrane helix</keyword>
<sequence length="212" mass="22943">MSLLRIVLGIILSLSVSYGLQCVCEPTVICENACRCWGKKGTASFGAFCHPSRYCTFVLGQVHLGNCATVSASPYTTTTSIIQRGGGVTDTSDEESVLLLTIQIALPSTGLLATITGLLIWLRGKFRKAAENQVEDVEMNSVNSDSSHHSSEPLSITSSDSDSPPEEPLAHRTRSRVRSRLEKIATPGAEREDSDAEVEREDSETVLKEVLE</sequence>
<accession>A0A8J1TVM6</accession>
<organism evidence="4 5">
    <name type="scientific">Owenia fusiformis</name>
    <name type="common">Polychaete worm</name>
    <dbReference type="NCBI Taxonomy" id="6347"/>
    <lineage>
        <taxon>Eukaryota</taxon>
        <taxon>Metazoa</taxon>
        <taxon>Spiralia</taxon>
        <taxon>Lophotrochozoa</taxon>
        <taxon>Annelida</taxon>
        <taxon>Polychaeta</taxon>
        <taxon>Sedentaria</taxon>
        <taxon>Canalipalpata</taxon>
        <taxon>Sabellida</taxon>
        <taxon>Oweniida</taxon>
        <taxon>Oweniidae</taxon>
        <taxon>Owenia</taxon>
    </lineage>
</organism>
<reference evidence="4" key="1">
    <citation type="submission" date="2022-03" db="EMBL/GenBank/DDBJ databases">
        <authorList>
            <person name="Martin C."/>
        </authorList>
    </citation>
    <scope>NUCLEOTIDE SEQUENCE</scope>
</reference>
<keyword evidence="2" id="KW-0812">Transmembrane</keyword>
<keyword evidence="3" id="KW-0732">Signal</keyword>
<protein>
    <submittedName>
        <fullName evidence="4">Uncharacterized protein</fullName>
    </submittedName>
</protein>
<evidence type="ECO:0000313" key="5">
    <source>
        <dbReference type="Proteomes" id="UP000749559"/>
    </source>
</evidence>
<dbReference type="Proteomes" id="UP000749559">
    <property type="component" value="Unassembled WGS sequence"/>
</dbReference>
<evidence type="ECO:0000256" key="1">
    <source>
        <dbReference type="SAM" id="MobiDB-lite"/>
    </source>
</evidence>
<dbReference type="AlphaFoldDB" id="A0A8J1TVM6"/>
<dbReference type="EMBL" id="CAIIXF020000002">
    <property type="protein sequence ID" value="CAH1777343.1"/>
    <property type="molecule type" value="Genomic_DNA"/>
</dbReference>
<evidence type="ECO:0000313" key="4">
    <source>
        <dbReference type="EMBL" id="CAH1777343.1"/>
    </source>
</evidence>
<keyword evidence="5" id="KW-1185">Reference proteome</keyword>
<feature type="signal peptide" evidence="3">
    <location>
        <begin position="1"/>
        <end position="19"/>
    </location>
</feature>
<gene>
    <name evidence="4" type="ORF">OFUS_LOCUS4398</name>
</gene>
<comment type="caution">
    <text evidence="4">The sequence shown here is derived from an EMBL/GenBank/DDBJ whole genome shotgun (WGS) entry which is preliminary data.</text>
</comment>
<feature type="transmembrane region" description="Helical" evidence="2">
    <location>
        <begin position="97"/>
        <end position="122"/>
    </location>
</feature>
<evidence type="ECO:0000256" key="2">
    <source>
        <dbReference type="SAM" id="Phobius"/>
    </source>
</evidence>
<feature type="compositionally biased region" description="Low complexity" evidence="1">
    <location>
        <begin position="152"/>
        <end position="162"/>
    </location>
</feature>